<gene>
    <name evidence="7" type="ORF">J1778_20810</name>
</gene>
<reference evidence="7 8" key="1">
    <citation type="submission" date="2021-03" db="EMBL/GenBank/DDBJ databases">
        <title>Five novel Rahnella species.</title>
        <authorList>
            <person name="Brady C."/>
            <person name="Asselin J."/>
            <person name="Beer S."/>
            <person name="Bruberg M.B."/>
            <person name="Crampton B."/>
            <person name="Venter S."/>
            <person name="Arnold D."/>
            <person name="Denman S."/>
        </authorList>
    </citation>
    <scope>NUCLEOTIDE SEQUENCE [LARGE SCALE GENOMIC DNA]</scope>
    <source>
        <strain evidence="7 8">H11b</strain>
    </source>
</reference>
<feature type="domain" description="Glycoside hydrolase family 65 N-terminal" evidence="6">
    <location>
        <begin position="11"/>
        <end position="241"/>
    </location>
</feature>
<proteinExistence type="inferred from homology"/>
<feature type="domain" description="Glycoside hydrolase family 65 central catalytic" evidence="4">
    <location>
        <begin position="302"/>
        <end position="665"/>
    </location>
</feature>
<keyword evidence="2" id="KW-0328">Glycosyltransferase</keyword>
<evidence type="ECO:0000259" key="6">
    <source>
        <dbReference type="Pfam" id="PF03636"/>
    </source>
</evidence>
<dbReference type="InterPro" id="IPR005196">
    <property type="entry name" value="Glyco_hydro_65_N"/>
</dbReference>
<sequence>MIQPQILHEAPFSPHRLNKYASLHACGNGRIGIRGCHEEAYTDQQRGMFVAGFYHRANATEVTELVNLPDITGMRIELNGESLSLLSGTLESCKRELRTMNGELYRELVWQSAGGQRFRIETRRFVSLSRLALVASRLTVTALDADAHLSMSTGIDATLTNSGRQHLNECSVRVFDQNVLQGEYGTTDGQQKAIITSQCLFPARASSSFSAKNRQLLQHISLPLTAGEAVTLEKFSWIATSLDADFLPENTFAARCLEALLAHAQQGYGHLLMENTRHWQHYWQTSRVCVESDDPQDQCALDFALYHLKLMIPAHDARASVAAKGLTGEGYKGHVFWDTEIFILPFALLNAPEQARKLLEYRYLNLVQAQEKARRNGYQGALFPWESAFSGEEETPEFAAINIRTGQRQRVASALAEHHLVADIAYATVGYFQATLDREFMQEMGLALLKETARFWMSRAERRGNRLEILNVIGPDEYTEHVDNNAFTNYMAQYNVKAACVYLREFDHQDEAFFGQAADFLTQLYLPQPDEQGVIAQDDSFLSKPQCDLTTYKSQQGTQAILLDYSRAEINAMQVLKQADVVMLMHLLPAQFTPQCHAASLNFYEARTIHDSSLSKSVHAVVAARSGQVAQALQFYREACRIDLGEEPHSSDDGIHAAATAAIWTGAVMGFAGLDYQSGELHFRPSLPQGWTRLQFPLCWRGTRLTVSLERQQFTLSKTDAQPLKVWINGLSHTFTESLVLKGSHDEN</sequence>
<evidence type="ECO:0000256" key="2">
    <source>
        <dbReference type="ARBA" id="ARBA00022676"/>
    </source>
</evidence>
<dbReference type="PANTHER" id="PTHR11051:SF8">
    <property type="entry name" value="PROTEIN-GLUCOSYLGALACTOSYLHYDROXYLYSINE GLUCOSIDASE"/>
    <property type="match status" value="1"/>
</dbReference>
<dbReference type="InterPro" id="IPR005195">
    <property type="entry name" value="Glyco_hydro_65_M"/>
</dbReference>
<dbReference type="RefSeq" id="WP_217174777.1">
    <property type="nucleotide sequence ID" value="NZ_JAFMOW010000067.1"/>
</dbReference>
<name>A0ABS6M093_9GAMM</name>
<dbReference type="InterPro" id="IPR017045">
    <property type="entry name" value="Malt_Pase/Glycosyl_Hdrlase"/>
</dbReference>
<dbReference type="PIRSF" id="PIRSF036289">
    <property type="entry name" value="Glycosyl_hydrolase_malt_phosph"/>
    <property type="match status" value="1"/>
</dbReference>
<evidence type="ECO:0000256" key="3">
    <source>
        <dbReference type="ARBA" id="ARBA00022679"/>
    </source>
</evidence>
<dbReference type="Proteomes" id="UP000734343">
    <property type="component" value="Unassembled WGS sequence"/>
</dbReference>
<dbReference type="PANTHER" id="PTHR11051">
    <property type="entry name" value="GLYCOSYL HYDROLASE-RELATED"/>
    <property type="match status" value="1"/>
</dbReference>
<comment type="similarity">
    <text evidence="1">Belongs to the glycosyl hydrolase 65 family.</text>
</comment>
<protein>
    <submittedName>
        <fullName evidence="7">Glycoside hydrolase family 65 protein</fullName>
    </submittedName>
</protein>
<keyword evidence="7" id="KW-0378">Hydrolase</keyword>
<feature type="domain" description="Glycoside hydrolase family 65 C-terminal" evidence="5">
    <location>
        <begin position="677"/>
        <end position="734"/>
    </location>
</feature>
<dbReference type="EMBL" id="JAFMOW010000067">
    <property type="protein sequence ID" value="MBU9857716.1"/>
    <property type="molecule type" value="Genomic_DNA"/>
</dbReference>
<evidence type="ECO:0000259" key="4">
    <source>
        <dbReference type="Pfam" id="PF03632"/>
    </source>
</evidence>
<evidence type="ECO:0000259" key="5">
    <source>
        <dbReference type="Pfam" id="PF03633"/>
    </source>
</evidence>
<evidence type="ECO:0000313" key="8">
    <source>
        <dbReference type="Proteomes" id="UP000734343"/>
    </source>
</evidence>
<keyword evidence="8" id="KW-1185">Reference proteome</keyword>
<organism evidence="7 8">
    <name type="scientific">Rahnella bonaserana</name>
    <dbReference type="NCBI Taxonomy" id="2816248"/>
    <lineage>
        <taxon>Bacteria</taxon>
        <taxon>Pseudomonadati</taxon>
        <taxon>Pseudomonadota</taxon>
        <taxon>Gammaproteobacteria</taxon>
        <taxon>Enterobacterales</taxon>
        <taxon>Yersiniaceae</taxon>
        <taxon>Rahnella</taxon>
    </lineage>
</organism>
<dbReference type="GO" id="GO:0016787">
    <property type="term" value="F:hydrolase activity"/>
    <property type="evidence" value="ECO:0007669"/>
    <property type="project" value="UniProtKB-KW"/>
</dbReference>
<keyword evidence="3" id="KW-0808">Transferase</keyword>
<evidence type="ECO:0000313" key="7">
    <source>
        <dbReference type="EMBL" id="MBU9857716.1"/>
    </source>
</evidence>
<dbReference type="Pfam" id="PF03636">
    <property type="entry name" value="Glyco_hydro_65N"/>
    <property type="match status" value="1"/>
</dbReference>
<evidence type="ECO:0000256" key="1">
    <source>
        <dbReference type="ARBA" id="ARBA00006768"/>
    </source>
</evidence>
<dbReference type="Pfam" id="PF03632">
    <property type="entry name" value="Glyco_hydro_65m"/>
    <property type="match status" value="1"/>
</dbReference>
<dbReference type="Pfam" id="PF03633">
    <property type="entry name" value="Glyco_hydro_65C"/>
    <property type="match status" value="1"/>
</dbReference>
<dbReference type="InterPro" id="IPR005194">
    <property type="entry name" value="Glyco_hydro_65_C"/>
</dbReference>
<comment type="caution">
    <text evidence="7">The sequence shown here is derived from an EMBL/GenBank/DDBJ whole genome shotgun (WGS) entry which is preliminary data.</text>
</comment>
<accession>A0ABS6M093</accession>